<keyword evidence="13" id="KW-1185">Reference proteome</keyword>
<name>A0ABQ5N2U5_9CLOT</name>
<dbReference type="InterPro" id="IPR049437">
    <property type="entry name" value="tRNA-synt_1c_C2"/>
</dbReference>
<dbReference type="InterPro" id="IPR020058">
    <property type="entry name" value="Glu/Gln-tRNA-synth_Ib_cat-dom"/>
</dbReference>
<evidence type="ECO:0000259" key="9">
    <source>
        <dbReference type="Pfam" id="PF00749"/>
    </source>
</evidence>
<dbReference type="Pfam" id="PF03950">
    <property type="entry name" value="tRNA-synt_1c_C"/>
    <property type="match status" value="1"/>
</dbReference>
<evidence type="ECO:0000256" key="6">
    <source>
        <dbReference type="ARBA" id="ARBA00023146"/>
    </source>
</evidence>
<protein>
    <recommendedName>
        <fullName evidence="7">Glutamine--tRNA ligase</fullName>
        <ecNumber evidence="7">6.1.1.18</ecNumber>
    </recommendedName>
</protein>
<dbReference type="Gene3D" id="2.40.240.10">
    <property type="entry name" value="Ribosomal Protein L25, Chain P"/>
    <property type="match status" value="2"/>
</dbReference>
<dbReference type="Pfam" id="PF20974">
    <property type="entry name" value="tRNA-synt_1c_C2"/>
    <property type="match status" value="1"/>
</dbReference>
<organism evidence="12 13">
    <name type="scientific">Clostridium omnivorum</name>
    <dbReference type="NCBI Taxonomy" id="1604902"/>
    <lineage>
        <taxon>Bacteria</taxon>
        <taxon>Bacillati</taxon>
        <taxon>Bacillota</taxon>
        <taxon>Clostridia</taxon>
        <taxon>Eubacteriales</taxon>
        <taxon>Clostridiaceae</taxon>
        <taxon>Clostridium</taxon>
    </lineage>
</organism>
<evidence type="ECO:0000256" key="2">
    <source>
        <dbReference type="ARBA" id="ARBA00022598"/>
    </source>
</evidence>
<keyword evidence="3 8" id="KW-0547">Nucleotide-binding</keyword>
<dbReference type="Pfam" id="PF00749">
    <property type="entry name" value="tRNA-synt_1c"/>
    <property type="match status" value="1"/>
</dbReference>
<evidence type="ECO:0000256" key="5">
    <source>
        <dbReference type="ARBA" id="ARBA00022917"/>
    </source>
</evidence>
<evidence type="ECO:0000256" key="7">
    <source>
        <dbReference type="NCBIfam" id="TIGR00440"/>
    </source>
</evidence>
<dbReference type="PANTHER" id="PTHR43097">
    <property type="entry name" value="GLUTAMINE-TRNA LIGASE"/>
    <property type="match status" value="1"/>
</dbReference>
<feature type="domain" description="Glutamyl/glutaminyl-tRNA synthetase class Ib anti-codon binding" evidence="10">
    <location>
        <begin position="349"/>
        <end position="447"/>
    </location>
</feature>
<dbReference type="Gene3D" id="3.40.50.620">
    <property type="entry name" value="HUPs"/>
    <property type="match status" value="1"/>
</dbReference>
<sequence>MDNLDLNLTEESNINFLQKVVEEDIENNNYSRDICTRFPPEPNGYLHIGSAYAINISHCIAKKYNGKFNLRFDDTNPLKEDIEYVNSIIEDMKWAGFDPGDRIFYGSDYSRQIYNYAVELIKKGKAYVCDLSSDEIREYRGTLTEGGIDSPYRNRTIEENLDLFERMRSGEFPNGAKVLRAKIDMSSPNINMRDPVIYRILHTSHYKTGNEWCIYPMYDFAHPLQDYIEGVTHSLCSIEFKNHRPLYEWVLNELDIKEPPKQREFGRLNLTGVVTSKRYLRELVFGNYVDGWDDPRLVTLKGLRRRGFTPESIVNFLEEIGVAKSETTVDISMLEHSLRDDLKLKVPCVMSVLNPLKVVITNYPENESELLEIENNPQNPELGKRKVKFSRTLYIEKEDFMEEPIKGFHRLSPGKEVRLKGAYFVKCNEVIKDACTGEIIELHCSYDPETKSGSGFEGRKVKGTIHWVDAETAINAEVHLYDKLLEDESLLKDESKTWEDKLNPKSLVVLKNCYVEPCLKDAPIESKYQFIRTGYFCVDSKYTTADKLVFNRIVSLKDSWKKNNG</sequence>
<dbReference type="InterPro" id="IPR050132">
    <property type="entry name" value="Gln/Glu-tRNA_Ligase"/>
</dbReference>
<dbReference type="InterPro" id="IPR011035">
    <property type="entry name" value="Ribosomal_bL25/Gln-tRNA_synth"/>
</dbReference>
<keyword evidence="1" id="KW-0963">Cytoplasm</keyword>
<dbReference type="NCBIfam" id="NF011291">
    <property type="entry name" value="PRK14703.1"/>
    <property type="match status" value="1"/>
</dbReference>
<gene>
    <name evidence="12" type="ORF">bsdE14_09420</name>
</gene>
<evidence type="ECO:0000259" key="10">
    <source>
        <dbReference type="Pfam" id="PF03950"/>
    </source>
</evidence>
<dbReference type="InterPro" id="IPR020059">
    <property type="entry name" value="Glu/Gln-tRNA-synth_Ib_codon-bd"/>
</dbReference>
<keyword evidence="6 8" id="KW-0030">Aminoacyl-tRNA synthetase</keyword>
<dbReference type="InterPro" id="IPR014729">
    <property type="entry name" value="Rossmann-like_a/b/a_fold"/>
</dbReference>
<dbReference type="InterPro" id="IPR020056">
    <property type="entry name" value="Rbsml_bL25/Gln-tRNA_synth_N"/>
</dbReference>
<feature type="domain" description="Glutamyl/glutaminyl-tRNA synthetase class Ib catalytic" evidence="9">
    <location>
        <begin position="34"/>
        <end position="341"/>
    </location>
</feature>
<keyword evidence="2 8" id="KW-0436">Ligase</keyword>
<dbReference type="SUPFAM" id="SSF50715">
    <property type="entry name" value="Ribosomal protein L25-like"/>
    <property type="match status" value="1"/>
</dbReference>
<feature type="domain" description="tRNA synthetases class I (E and Q) anti-codon binding" evidence="11">
    <location>
        <begin position="464"/>
        <end position="539"/>
    </location>
</feature>
<dbReference type="RefSeq" id="WP_264848824.1">
    <property type="nucleotide sequence ID" value="NZ_BRXR01000001.1"/>
</dbReference>
<keyword evidence="4 8" id="KW-0067">ATP-binding</keyword>
<dbReference type="InterPro" id="IPR004514">
    <property type="entry name" value="Gln-tRNA-synth"/>
</dbReference>
<dbReference type="SUPFAM" id="SSF52374">
    <property type="entry name" value="Nucleotidylyl transferase"/>
    <property type="match status" value="1"/>
</dbReference>
<evidence type="ECO:0000313" key="12">
    <source>
        <dbReference type="EMBL" id="GLC29532.1"/>
    </source>
</evidence>
<comment type="caution">
    <text evidence="12">The sequence shown here is derived from an EMBL/GenBank/DDBJ whole genome shotgun (WGS) entry which is preliminary data.</text>
</comment>
<dbReference type="InterPro" id="IPR000924">
    <property type="entry name" value="Glu/Gln-tRNA-synth"/>
</dbReference>
<proteinExistence type="inferred from homology"/>
<dbReference type="EMBL" id="BRXR01000001">
    <property type="protein sequence ID" value="GLC29532.1"/>
    <property type="molecule type" value="Genomic_DNA"/>
</dbReference>
<keyword evidence="5 8" id="KW-0648">Protein biosynthesis</keyword>
<dbReference type="Proteomes" id="UP001208567">
    <property type="component" value="Unassembled WGS sequence"/>
</dbReference>
<dbReference type="EC" id="6.1.1.18" evidence="7"/>
<evidence type="ECO:0000256" key="1">
    <source>
        <dbReference type="ARBA" id="ARBA00022490"/>
    </source>
</evidence>
<reference evidence="12 13" key="1">
    <citation type="journal article" date="2024" name="Int. J. Syst. Evol. Microbiol.">
        <title>Clostridium omnivorum sp. nov., isolated from anoxic soil under the treatment of reductive soil disinfestation.</title>
        <authorList>
            <person name="Ueki A."/>
            <person name="Tonouchi A."/>
            <person name="Kaku N."/>
            <person name="Honma S."/>
            <person name="Ueki K."/>
        </authorList>
    </citation>
    <scope>NUCLEOTIDE SEQUENCE [LARGE SCALE GENOMIC DNA]</scope>
    <source>
        <strain evidence="12 13">E14</strain>
    </source>
</reference>
<dbReference type="NCBIfam" id="TIGR00440">
    <property type="entry name" value="glnS"/>
    <property type="match status" value="1"/>
</dbReference>
<evidence type="ECO:0000256" key="3">
    <source>
        <dbReference type="ARBA" id="ARBA00022741"/>
    </source>
</evidence>
<evidence type="ECO:0000259" key="11">
    <source>
        <dbReference type="Pfam" id="PF20974"/>
    </source>
</evidence>
<comment type="similarity">
    <text evidence="8">Belongs to the class-I aminoacyl-tRNA synthetase family.</text>
</comment>
<dbReference type="PANTHER" id="PTHR43097:SF5">
    <property type="entry name" value="GLUTAMATE--TRNA LIGASE"/>
    <property type="match status" value="1"/>
</dbReference>
<evidence type="ECO:0000256" key="4">
    <source>
        <dbReference type="ARBA" id="ARBA00022840"/>
    </source>
</evidence>
<evidence type="ECO:0000256" key="8">
    <source>
        <dbReference type="RuleBase" id="RU363037"/>
    </source>
</evidence>
<evidence type="ECO:0000313" key="13">
    <source>
        <dbReference type="Proteomes" id="UP001208567"/>
    </source>
</evidence>
<accession>A0ABQ5N2U5</accession>
<dbReference type="GO" id="GO:0016874">
    <property type="term" value="F:ligase activity"/>
    <property type="evidence" value="ECO:0007669"/>
    <property type="project" value="UniProtKB-KW"/>
</dbReference>
<dbReference type="PRINTS" id="PR00987">
    <property type="entry name" value="TRNASYNTHGLU"/>
</dbReference>